<dbReference type="Proteomes" id="UP001174909">
    <property type="component" value="Unassembled WGS sequence"/>
</dbReference>
<reference evidence="2" key="1">
    <citation type="submission" date="2023-03" db="EMBL/GenBank/DDBJ databases">
        <authorList>
            <person name="Steffen K."/>
            <person name="Cardenas P."/>
        </authorList>
    </citation>
    <scope>NUCLEOTIDE SEQUENCE</scope>
</reference>
<proteinExistence type="predicted"/>
<comment type="caution">
    <text evidence="2">The sequence shown here is derived from an EMBL/GenBank/DDBJ whole genome shotgun (WGS) entry which is preliminary data.</text>
</comment>
<dbReference type="PROSITE" id="PS50853">
    <property type="entry name" value="FN3"/>
    <property type="match status" value="1"/>
</dbReference>
<feature type="domain" description="Fibronectin type-III" evidence="1">
    <location>
        <begin position="15"/>
        <end position="118"/>
    </location>
</feature>
<evidence type="ECO:0000313" key="3">
    <source>
        <dbReference type="Proteomes" id="UP001174909"/>
    </source>
</evidence>
<dbReference type="SUPFAM" id="SSF49265">
    <property type="entry name" value="Fibronectin type III"/>
    <property type="match status" value="1"/>
</dbReference>
<evidence type="ECO:0000259" key="1">
    <source>
        <dbReference type="PROSITE" id="PS50853"/>
    </source>
</evidence>
<dbReference type="InterPro" id="IPR013783">
    <property type="entry name" value="Ig-like_fold"/>
</dbReference>
<dbReference type="Gene3D" id="3.90.228.10">
    <property type="match status" value="1"/>
</dbReference>
<organism evidence="2 3">
    <name type="scientific">Geodia barretti</name>
    <name type="common">Barrett's horny sponge</name>
    <dbReference type="NCBI Taxonomy" id="519541"/>
    <lineage>
        <taxon>Eukaryota</taxon>
        <taxon>Metazoa</taxon>
        <taxon>Porifera</taxon>
        <taxon>Demospongiae</taxon>
        <taxon>Heteroscleromorpha</taxon>
        <taxon>Tetractinellida</taxon>
        <taxon>Astrophorina</taxon>
        <taxon>Geodiidae</taxon>
        <taxon>Geodia</taxon>
    </lineage>
</organism>
<name>A0AA35WYW4_GEOBA</name>
<dbReference type="CDD" id="cd00063">
    <property type="entry name" value="FN3"/>
    <property type="match status" value="1"/>
</dbReference>
<accession>A0AA35WYW4</accession>
<dbReference type="Gene3D" id="2.60.40.10">
    <property type="entry name" value="Immunoglobulins"/>
    <property type="match status" value="1"/>
</dbReference>
<sequence>MGNCCKRGVPLIVREPGAVVGLTAIQDAVSGSVTLRWVPPMERGDDVTSYDVRFKPVGAAHYTYAPPVDDLGRLEITLTRTDGLPPLTHCNFDVRAKINENPGPWGGLVQFVEWTCRLPDVSGADGAYHENISLHFAAGITPNSAVSSKPTADHATHNYVAIIFVSAMECCLFRECPLPKSRGEGSEYHFCNLFHLRMAKLRNLSALLELNGPNDKFKELCKLFAKKRAKGSAPVVQSVLQVVNPSVEERFQAYIESLPRRHRKVEQYFHGTSLACNILEHLVICSEFSQSMDECGACDIIQSGFETRKIGNRWQRFGPGFYLSSKSSRLETTATEIAVQVQSFSAM</sequence>
<dbReference type="AlphaFoldDB" id="A0AA35WYW4"/>
<dbReference type="InterPro" id="IPR036116">
    <property type="entry name" value="FN3_sf"/>
</dbReference>
<dbReference type="SUPFAM" id="SSF56399">
    <property type="entry name" value="ADP-ribosylation"/>
    <property type="match status" value="1"/>
</dbReference>
<gene>
    <name evidence="2" type="ORF">GBAR_LOCUS17946</name>
</gene>
<dbReference type="InterPro" id="IPR003961">
    <property type="entry name" value="FN3_dom"/>
</dbReference>
<evidence type="ECO:0000313" key="2">
    <source>
        <dbReference type="EMBL" id="CAI8031617.1"/>
    </source>
</evidence>
<protein>
    <recommendedName>
        <fullName evidence="1">Fibronectin type-III domain-containing protein</fullName>
    </recommendedName>
</protein>
<keyword evidence="3" id="KW-1185">Reference proteome</keyword>
<dbReference type="EMBL" id="CASHTH010002554">
    <property type="protein sequence ID" value="CAI8031617.1"/>
    <property type="molecule type" value="Genomic_DNA"/>
</dbReference>